<protein>
    <recommendedName>
        <fullName evidence="15">DUF4304 domain-containing protein</fullName>
    </recommendedName>
</protein>
<dbReference type="RefSeq" id="WP_026648249.1">
    <property type="nucleotide sequence ID" value="NZ_JJPB01000013.1"/>
</dbReference>
<name>A0A0F8GYY2_METMZ</name>
<dbReference type="Proteomes" id="UP000034577">
    <property type="component" value="Unassembled WGS sequence"/>
</dbReference>
<dbReference type="Proteomes" id="UP000034151">
    <property type="component" value="Unassembled WGS sequence"/>
</dbReference>
<organism evidence="2 12">
    <name type="scientific">Methanosarcina mazei</name>
    <name type="common">Methanosarcina frisia</name>
    <dbReference type="NCBI Taxonomy" id="2209"/>
    <lineage>
        <taxon>Archaea</taxon>
        <taxon>Methanobacteriati</taxon>
        <taxon>Methanobacteriota</taxon>
        <taxon>Stenosarchaea group</taxon>
        <taxon>Methanomicrobia</taxon>
        <taxon>Methanosarcinales</taxon>
        <taxon>Methanosarcinaceae</taxon>
        <taxon>Methanosarcina</taxon>
    </lineage>
</organism>
<evidence type="ECO:0000313" key="13">
    <source>
        <dbReference type="Proteomes" id="UP000034667"/>
    </source>
</evidence>
<dbReference type="EMBL" id="JJPD01000171">
    <property type="protein sequence ID" value="KKG37590.1"/>
    <property type="molecule type" value="Genomic_DNA"/>
</dbReference>
<evidence type="ECO:0000313" key="8">
    <source>
        <dbReference type="Proteomes" id="UP000033878"/>
    </source>
</evidence>
<evidence type="ECO:0000313" key="12">
    <source>
        <dbReference type="Proteomes" id="UP000034577"/>
    </source>
</evidence>
<dbReference type="Proteomes" id="UP000034921">
    <property type="component" value="Unassembled WGS sequence"/>
</dbReference>
<proteinExistence type="predicted"/>
<dbReference type="EMBL" id="JJPB01000013">
    <property type="protein sequence ID" value="KKG34789.1"/>
    <property type="molecule type" value="Genomic_DNA"/>
</dbReference>
<dbReference type="GeneID" id="93277616"/>
<evidence type="ECO:0000313" key="1">
    <source>
        <dbReference type="EMBL" id="KKG34789.1"/>
    </source>
</evidence>
<dbReference type="Proteomes" id="UP000034667">
    <property type="component" value="Unassembled WGS sequence"/>
</dbReference>
<dbReference type="Proteomes" id="UP000034195">
    <property type="component" value="Unassembled WGS sequence"/>
</dbReference>
<comment type="caution">
    <text evidence="2">The sequence shown here is derived from an EMBL/GenBank/DDBJ whole genome shotgun (WGS) entry which is preliminary data.</text>
</comment>
<evidence type="ECO:0000313" key="4">
    <source>
        <dbReference type="EMBL" id="KKG43900.1"/>
    </source>
</evidence>
<dbReference type="PATRIC" id="fig|2209.39.peg.1078"/>
<evidence type="ECO:0000313" key="9">
    <source>
        <dbReference type="Proteomes" id="UP000034151"/>
    </source>
</evidence>
<dbReference type="EMBL" id="JJPH01000120">
    <property type="protein sequence ID" value="KKG49034.1"/>
    <property type="molecule type" value="Genomic_DNA"/>
</dbReference>
<accession>A0A0F8GYY2</accession>
<evidence type="ECO:0000313" key="7">
    <source>
        <dbReference type="EMBL" id="KKH32401.1"/>
    </source>
</evidence>
<dbReference type="Proteomes" id="UP000034243">
    <property type="component" value="Unassembled WGS sequence"/>
</dbReference>
<gene>
    <name evidence="2" type="ORF">DU35_09000</name>
    <name evidence="5" type="ORF">DU36_12555</name>
    <name evidence="6" type="ORF">DU38_07390</name>
    <name evidence="4" type="ORF">DU39_04730</name>
    <name evidence="3" type="ORF">DU41_10775</name>
    <name evidence="1" type="ORF">DU49_08145</name>
    <name evidence="7" type="ORF">DU60_03215</name>
</gene>
<evidence type="ECO:0000313" key="10">
    <source>
        <dbReference type="Proteomes" id="UP000034195"/>
    </source>
</evidence>
<dbReference type="EMBL" id="JJPF01000055">
    <property type="protein sequence ID" value="KKG43900.1"/>
    <property type="molecule type" value="Genomic_DNA"/>
</dbReference>
<reference evidence="8 9" key="1">
    <citation type="journal article" date="2015" name="ISME J.">
        <title>Genomic and phenotypic differentiation among Methanosarcina mazei populations from Columbia River sediment.</title>
        <authorList>
            <person name="Youngblut N.D."/>
            <person name="Wirth J.S."/>
            <person name="Henriksen J.R."/>
            <person name="Smith M."/>
            <person name="Simon H."/>
            <person name="Metcalf W.W."/>
            <person name="Whitaker R.J."/>
        </authorList>
    </citation>
    <scope>NUCLEOTIDE SEQUENCE [LARGE SCALE GENOMIC DNA]</scope>
    <source>
        <strain evidence="7 14">1.F.M.0.5</strain>
        <strain evidence="1 8">3.F.A.1A.3</strain>
        <strain evidence="2 12">3.F.A.2.12</strain>
        <strain evidence="3 13">3.F.A.2.3</strain>
        <strain evidence="4 9">3.F.A.2.5</strain>
        <strain evidence="6 10">3.F.A.2.6</strain>
        <strain evidence="5 11">3.F.A.2.7</strain>
    </source>
</reference>
<evidence type="ECO:0000313" key="3">
    <source>
        <dbReference type="EMBL" id="KKG40305.1"/>
    </source>
</evidence>
<evidence type="ECO:0008006" key="15">
    <source>
        <dbReference type="Google" id="ProtNLM"/>
    </source>
</evidence>
<sequence length="215" mass="25328">MEITPNGLQKELTTLLSELVFDTGFKKKKIGWLTRKVGECEQFFTITFTRDRGLPGNLYSVNFTLSFTYKEVDRLTSLFLGMEYDPKWSTGAWMFYTQIPNYTMSTFKYCSDEPMQTYAERIANYFRKYALPYYEKIDTLEKVAKIFEQTASAKDSDKARNFFVVRRLRGSEDDCCYAAILCVQGKWNKLRDFLPIARELSIEEKERIEKYISDK</sequence>
<evidence type="ECO:0000313" key="14">
    <source>
        <dbReference type="Proteomes" id="UP000034921"/>
    </source>
</evidence>
<evidence type="ECO:0000313" key="5">
    <source>
        <dbReference type="EMBL" id="KKG49034.1"/>
    </source>
</evidence>
<dbReference type="EMBL" id="JJPG01000064">
    <property type="protein sequence ID" value="KKG52761.1"/>
    <property type="molecule type" value="Genomic_DNA"/>
</dbReference>
<dbReference type="Proteomes" id="UP000033878">
    <property type="component" value="Unassembled WGS sequence"/>
</dbReference>
<dbReference type="AlphaFoldDB" id="A0A0F8GYY2"/>
<evidence type="ECO:0000313" key="11">
    <source>
        <dbReference type="Proteomes" id="UP000034243"/>
    </source>
</evidence>
<evidence type="ECO:0000313" key="6">
    <source>
        <dbReference type="EMBL" id="KKG52761.1"/>
    </source>
</evidence>
<dbReference type="EMBL" id="JJPE01000153">
    <property type="protein sequence ID" value="KKG40305.1"/>
    <property type="molecule type" value="Genomic_DNA"/>
</dbReference>
<dbReference type="EMBL" id="JJQE01000017">
    <property type="protein sequence ID" value="KKH32401.1"/>
    <property type="molecule type" value="Genomic_DNA"/>
</dbReference>
<evidence type="ECO:0000313" key="2">
    <source>
        <dbReference type="EMBL" id="KKG37590.1"/>
    </source>
</evidence>